<dbReference type="Gene3D" id="1.10.565.10">
    <property type="entry name" value="Retinoid X Receptor"/>
    <property type="match status" value="1"/>
</dbReference>
<evidence type="ECO:0000313" key="9">
    <source>
        <dbReference type="Proteomes" id="UP000031443"/>
    </source>
</evidence>
<dbReference type="AlphaFoldDB" id="M7BG55"/>
<dbReference type="PROSITE" id="PS50174">
    <property type="entry name" value="G_PATCH"/>
    <property type="match status" value="1"/>
</dbReference>
<sequence>MTTSNMDLDYERCRCLSEENQNAILYTLLSQNLNHNWGSHNPSQQRCLCQKRRTVCLQTPQVTCQAASDVLVKTVSFMKNLPSFQLLPWGDQLLLLDSCWAPLFILGLVQEMVTFEVIETPAPSMLKRILLDGQSKRQEPERTQPTLAGVQRLQCCLNTFWSLDLSPKEYAYLKGAILFNPDVPGLRASLYIESLQREAQRALREVLVPLHPEDKGRFARILLIASTLRSIPPALITNLFFRPIIGNADVIEADLKWLPELNPPVFMPHGNVGTPLRVFLELIKACRLPPRVIKKLQLRFPKTGSSRRYGSVPFKYRDTETVEQEDLVYTDMGEEITMEKGPLARTGMTQTSDEEDWEEPGKEEAEESHSDDDDDRCEEWERHEALHEDVTNQERTEERLFEEEIELKWEKGGSGLVFYTDAQYWQEEQGDFDEQTADDWDVDMSIYYDKDGGDKDARDAIQMRLEQRLRDGLEDGSVSGQQIGTFEKYTKGIGRKVLERQGWMEGRGLGSSNSGMAEALDNEGQHPKCKRGLGYHGEKLQTFSKPKKPRRDGPILISTVYDEPQPVDHGDQLLRRQLPTAMKYRQDMAFVRATQSAHQSPSAS</sequence>
<dbReference type="STRING" id="8469.M7BG55"/>
<evidence type="ECO:0000313" key="8">
    <source>
        <dbReference type="EMBL" id="EMP31078.1"/>
    </source>
</evidence>
<organism evidence="8 9">
    <name type="scientific">Chelonia mydas</name>
    <name type="common">Green sea-turtle</name>
    <name type="synonym">Chelonia agassizi</name>
    <dbReference type="NCBI Taxonomy" id="8469"/>
    <lineage>
        <taxon>Eukaryota</taxon>
        <taxon>Metazoa</taxon>
        <taxon>Chordata</taxon>
        <taxon>Craniata</taxon>
        <taxon>Vertebrata</taxon>
        <taxon>Euteleostomi</taxon>
        <taxon>Archelosauria</taxon>
        <taxon>Testudinata</taxon>
        <taxon>Testudines</taxon>
        <taxon>Cryptodira</taxon>
        <taxon>Durocryptodira</taxon>
        <taxon>Americhelydia</taxon>
        <taxon>Chelonioidea</taxon>
        <taxon>Cheloniidae</taxon>
        <taxon>Chelonia</taxon>
    </lineage>
</organism>
<dbReference type="Proteomes" id="UP000031443">
    <property type="component" value="Unassembled WGS sequence"/>
</dbReference>
<dbReference type="EMBL" id="KB546907">
    <property type="protein sequence ID" value="EMP31078.1"/>
    <property type="molecule type" value="Genomic_DNA"/>
</dbReference>
<dbReference type="GO" id="GO:0039536">
    <property type="term" value="P:negative regulation of RIG-I signaling pathway"/>
    <property type="evidence" value="ECO:0007669"/>
    <property type="project" value="InterPro"/>
</dbReference>
<gene>
    <name evidence="8" type="ORF">UY3_11762</name>
</gene>
<dbReference type="PANTHER" id="PTHR14390">
    <property type="entry name" value="G PATCH DOMAIN CONTAINING PROTEIN 3"/>
    <property type="match status" value="1"/>
</dbReference>
<protein>
    <submittedName>
        <fullName evidence="8">G patch domain-containing protein 3</fullName>
    </submittedName>
</protein>
<feature type="domain" description="NR LBD" evidence="7">
    <location>
        <begin position="20"/>
        <end position="261"/>
    </location>
</feature>
<accession>M7BG55</accession>
<evidence type="ECO:0000259" key="7">
    <source>
        <dbReference type="PROSITE" id="PS51843"/>
    </source>
</evidence>
<keyword evidence="9" id="KW-1185">Reference proteome</keyword>
<evidence type="ECO:0000259" key="6">
    <source>
        <dbReference type="PROSITE" id="PS50174"/>
    </source>
</evidence>
<dbReference type="Pfam" id="PF00104">
    <property type="entry name" value="Hormone_recep"/>
    <property type="match status" value="1"/>
</dbReference>
<feature type="region of interest" description="Disordered" evidence="5">
    <location>
        <begin position="338"/>
        <end position="378"/>
    </location>
</feature>
<evidence type="ECO:0000256" key="2">
    <source>
        <dbReference type="ARBA" id="ARBA00023163"/>
    </source>
</evidence>
<evidence type="ECO:0000256" key="5">
    <source>
        <dbReference type="SAM" id="MobiDB-lite"/>
    </source>
</evidence>
<keyword evidence="3" id="KW-0675">Receptor</keyword>
<dbReference type="InterPro" id="IPR040341">
    <property type="entry name" value="GPATCH3"/>
</dbReference>
<dbReference type="GO" id="GO:0003676">
    <property type="term" value="F:nucleic acid binding"/>
    <property type="evidence" value="ECO:0007669"/>
    <property type="project" value="InterPro"/>
</dbReference>
<dbReference type="GO" id="GO:0032480">
    <property type="term" value="P:negative regulation of type I interferon production"/>
    <property type="evidence" value="ECO:0007669"/>
    <property type="project" value="InterPro"/>
</dbReference>
<dbReference type="InterPro" id="IPR001723">
    <property type="entry name" value="Nuclear_hrmn_rcpt"/>
</dbReference>
<keyword evidence="4" id="KW-0539">Nucleus</keyword>
<evidence type="ECO:0000256" key="3">
    <source>
        <dbReference type="ARBA" id="ARBA00023170"/>
    </source>
</evidence>
<dbReference type="Pfam" id="PF01585">
    <property type="entry name" value="G-patch"/>
    <property type="match status" value="1"/>
</dbReference>
<evidence type="ECO:0000256" key="1">
    <source>
        <dbReference type="ARBA" id="ARBA00023015"/>
    </source>
</evidence>
<dbReference type="InterPro" id="IPR000536">
    <property type="entry name" value="Nucl_hrmn_rcpt_lig-bd"/>
</dbReference>
<dbReference type="eggNOG" id="ENOG502QQ66">
    <property type="taxonomic scope" value="Eukaryota"/>
</dbReference>
<feature type="domain" description="G-patch" evidence="6">
    <location>
        <begin position="490"/>
        <end position="538"/>
    </location>
</feature>
<dbReference type="InterPro" id="IPR000467">
    <property type="entry name" value="G_patch_dom"/>
</dbReference>
<dbReference type="GO" id="GO:0045893">
    <property type="term" value="P:positive regulation of DNA-templated transcription"/>
    <property type="evidence" value="ECO:0007669"/>
    <property type="project" value="TreeGrafter"/>
</dbReference>
<dbReference type="PRINTS" id="PR00398">
    <property type="entry name" value="STRDHORMONER"/>
</dbReference>
<feature type="compositionally biased region" description="Acidic residues" evidence="5">
    <location>
        <begin position="364"/>
        <end position="378"/>
    </location>
</feature>
<reference evidence="9" key="1">
    <citation type="journal article" date="2013" name="Nat. Genet.">
        <title>The draft genomes of soft-shell turtle and green sea turtle yield insights into the development and evolution of the turtle-specific body plan.</title>
        <authorList>
            <person name="Wang Z."/>
            <person name="Pascual-Anaya J."/>
            <person name="Zadissa A."/>
            <person name="Li W."/>
            <person name="Niimura Y."/>
            <person name="Huang Z."/>
            <person name="Li C."/>
            <person name="White S."/>
            <person name="Xiong Z."/>
            <person name="Fang D."/>
            <person name="Wang B."/>
            <person name="Ming Y."/>
            <person name="Chen Y."/>
            <person name="Zheng Y."/>
            <person name="Kuraku S."/>
            <person name="Pignatelli M."/>
            <person name="Herrero J."/>
            <person name="Beal K."/>
            <person name="Nozawa M."/>
            <person name="Li Q."/>
            <person name="Wang J."/>
            <person name="Zhang H."/>
            <person name="Yu L."/>
            <person name="Shigenobu S."/>
            <person name="Wang J."/>
            <person name="Liu J."/>
            <person name="Flicek P."/>
            <person name="Searle S."/>
            <person name="Wang J."/>
            <person name="Kuratani S."/>
            <person name="Yin Y."/>
            <person name="Aken B."/>
            <person name="Zhang G."/>
            <person name="Irie N."/>
        </authorList>
    </citation>
    <scope>NUCLEOTIDE SEQUENCE [LARGE SCALE GENOMIC DNA]</scope>
</reference>
<proteinExistence type="predicted"/>
<keyword evidence="2" id="KW-0804">Transcription</keyword>
<keyword evidence="1" id="KW-0805">Transcription regulation</keyword>
<dbReference type="PROSITE" id="PS51843">
    <property type="entry name" value="NR_LBD"/>
    <property type="match status" value="1"/>
</dbReference>
<name>M7BG55_CHEMY</name>
<dbReference type="PANTHER" id="PTHR14390:SF2">
    <property type="entry name" value="G PATCH DOMAIN-CONTAINING PROTEIN 3"/>
    <property type="match status" value="1"/>
</dbReference>
<dbReference type="InterPro" id="IPR035500">
    <property type="entry name" value="NHR-like_dom_sf"/>
</dbReference>
<dbReference type="SMART" id="SM00430">
    <property type="entry name" value="HOLI"/>
    <property type="match status" value="1"/>
</dbReference>
<dbReference type="SMART" id="SM00443">
    <property type="entry name" value="G_patch"/>
    <property type="match status" value="1"/>
</dbReference>
<dbReference type="SUPFAM" id="SSF48508">
    <property type="entry name" value="Nuclear receptor ligand-binding domain"/>
    <property type="match status" value="1"/>
</dbReference>
<evidence type="ECO:0000256" key="4">
    <source>
        <dbReference type="ARBA" id="ARBA00023242"/>
    </source>
</evidence>